<dbReference type="Gene3D" id="3.40.50.980">
    <property type="match status" value="1"/>
</dbReference>
<evidence type="ECO:0000313" key="1">
    <source>
        <dbReference type="EMBL" id="BBP88282.1"/>
    </source>
</evidence>
<protein>
    <submittedName>
        <fullName evidence="1">Uncharacterized protein</fullName>
    </submittedName>
</protein>
<proteinExistence type="predicted"/>
<sequence length="75" mass="8563">MPINPTYTPSEIGYMLITGDVKGIVAPEQLLPVYEQVYEQLPSIEKESLFVQKMKRRADQASRKYLIGLFSLESL</sequence>
<dbReference type="EMBL" id="AP021906">
    <property type="protein sequence ID" value="BBP88282.1"/>
    <property type="molecule type" value="Genomic_DNA"/>
</dbReference>
<organism evidence="1 2">
    <name type="scientific">Bacillus safensis</name>
    <dbReference type="NCBI Taxonomy" id="561879"/>
    <lineage>
        <taxon>Bacteria</taxon>
        <taxon>Bacillati</taxon>
        <taxon>Bacillota</taxon>
        <taxon>Bacilli</taxon>
        <taxon>Bacillales</taxon>
        <taxon>Bacillaceae</taxon>
        <taxon>Bacillus</taxon>
    </lineage>
</organism>
<name>A0A5S9M6M5_BACIA</name>
<gene>
    <name evidence="1" type="ORF">BsIDN1_19000</name>
</gene>
<dbReference type="AlphaFoldDB" id="A0A5S9M6M5"/>
<evidence type="ECO:0000313" key="2">
    <source>
        <dbReference type="Proteomes" id="UP000464658"/>
    </source>
</evidence>
<reference evidence="1 2" key="1">
    <citation type="submission" date="2019-12" db="EMBL/GenBank/DDBJ databases">
        <title>Full genome sequence of a Bacillus safensis strain isolated from commercially available natto in Indonesia.</title>
        <authorList>
            <person name="Yoshida M."/>
            <person name="Uomi M."/>
            <person name="Waturangi D."/>
            <person name="Ekaputri J.J."/>
            <person name="Setiamarga D.H.E."/>
        </authorList>
    </citation>
    <scope>NUCLEOTIDE SEQUENCE [LARGE SCALE GENOMIC DNA]</scope>
    <source>
        <strain evidence="1 2">IDN1</strain>
    </source>
</reference>
<accession>A0A5S9M6M5</accession>
<dbReference type="Proteomes" id="UP000464658">
    <property type="component" value="Chromosome"/>
</dbReference>